<name>M5ENP6_9HYPH</name>
<dbReference type="AlphaFoldDB" id="M5ENP6"/>
<dbReference type="RefSeq" id="WP_008874898.1">
    <property type="nucleotide sequence ID" value="NZ_CAUM01000083.1"/>
</dbReference>
<sequence length="75" mass="8043">MFRGIPNERHLNPLGSVHGGWAATLLDSALTLLEQVGRRCARKSGTSLGLASSSTPLQVIDISLFSYAANAFMRI</sequence>
<reference evidence="1 2" key="1">
    <citation type="submission" date="2013-02" db="EMBL/GenBank/DDBJ databases">
        <authorList>
            <person name="Genoscope - CEA"/>
        </authorList>
    </citation>
    <scope>NUCLEOTIDE SEQUENCE [LARGE SCALE GENOMIC DNA]</scope>
    <source>
        <strain evidence="1 2">STM 2683</strain>
    </source>
</reference>
<dbReference type="InterPro" id="IPR029069">
    <property type="entry name" value="HotDog_dom_sf"/>
</dbReference>
<dbReference type="SUPFAM" id="SSF54637">
    <property type="entry name" value="Thioesterase/thiol ester dehydrase-isomerase"/>
    <property type="match status" value="1"/>
</dbReference>
<evidence type="ECO:0000313" key="2">
    <source>
        <dbReference type="Proteomes" id="UP000012062"/>
    </source>
</evidence>
<gene>
    <name evidence="1" type="ORF">MESS2_190026</name>
</gene>
<keyword evidence="2" id="KW-1185">Reference proteome</keyword>
<evidence type="ECO:0000313" key="1">
    <source>
        <dbReference type="EMBL" id="CCV05957.1"/>
    </source>
</evidence>
<accession>M5ENP6</accession>
<evidence type="ECO:0008006" key="3">
    <source>
        <dbReference type="Google" id="ProtNLM"/>
    </source>
</evidence>
<comment type="caution">
    <text evidence="1">The sequence shown here is derived from an EMBL/GenBank/DDBJ whole genome shotgun (WGS) entry which is preliminary data.</text>
</comment>
<dbReference type="Gene3D" id="3.10.129.10">
    <property type="entry name" value="Hotdog Thioesterase"/>
    <property type="match status" value="1"/>
</dbReference>
<organism evidence="1 2">
    <name type="scientific">Mesorhizobium metallidurans STM 2683</name>
    <dbReference type="NCBI Taxonomy" id="1297569"/>
    <lineage>
        <taxon>Bacteria</taxon>
        <taxon>Pseudomonadati</taxon>
        <taxon>Pseudomonadota</taxon>
        <taxon>Alphaproteobacteria</taxon>
        <taxon>Hyphomicrobiales</taxon>
        <taxon>Phyllobacteriaceae</taxon>
        <taxon>Mesorhizobium</taxon>
    </lineage>
</organism>
<dbReference type="STRING" id="1297569.MESS2_190026"/>
<dbReference type="Proteomes" id="UP000012062">
    <property type="component" value="Unassembled WGS sequence"/>
</dbReference>
<dbReference type="EMBL" id="CAUM01000083">
    <property type="protein sequence ID" value="CCV05957.1"/>
    <property type="molecule type" value="Genomic_DNA"/>
</dbReference>
<protein>
    <recommendedName>
        <fullName evidence="3">Thioesterase domain-containing protein</fullName>
    </recommendedName>
</protein>
<proteinExistence type="predicted"/>